<organism evidence="4">
    <name type="scientific">viral metagenome</name>
    <dbReference type="NCBI Taxonomy" id="1070528"/>
    <lineage>
        <taxon>unclassified sequences</taxon>
        <taxon>metagenomes</taxon>
        <taxon>organismal metagenomes</taxon>
    </lineage>
</organism>
<feature type="region of interest" description="Disordered" evidence="3">
    <location>
        <begin position="855"/>
        <end position="886"/>
    </location>
</feature>
<sequence>MTYQYNRQHKELTPDTLLNSGLYMKINFDQARELASTIDENTGPIIGYEYIRGYEWNGKTRPDKLVNVSILGKGIDERSQPFVTYQREGDDTPKRYSETFWNSDMQHAGGIYVLSPQGKMILENEKNVMELSVDPESHLSKVPVEVVNKILVNNNPHYVNRDQKSVASPLSTRSVNGGRKRCKRSKKNKNTNKRRKNKKQTRRRSKGGAAPPPGYISRNERTDDDAVNHPMIVRLRNVISDGTVNAVSQSLLRAYTDYEVVSDVYLSTSNPHDGYGYGENYFIAIEDLTQEYLQTITREDFLRLYEIIGPILNDSEGHVSQNIQRLNSDERLIAAERIRMGDVYEREIRRATIILGNTYAISRESTSVSVGGTRRRQRGKGNTLFRSEESNLQARVDAYIERGRDLNERYSREEQVWLGGFYVDTLLTHASGRGYIDVFRSLINAGADVNQSTFNGDTPLIAATKTDQLEIVNVLVSLPNVDLNTMNLQGLSALHMACINQNAELVRVLLAAGANVNISDESNHTPLHSASHDGNIDVVNTLIAAGADVNASTVRSARTSPFPSEVTPLQNASSRGNLEVVRALLDAGADVNKRDDMGRSPLFLAAHENLVLLQVLLDAGADVNSRNNDGQTPLHNASLIYGTVEVVQALIAAGADVNRSDIDGNTPLHVASEYQRMDVIQTLVAAGADVNRKDHAGRTPLYIVSLNGYTEVVRALIAAGADVNRNDHRGRSPLEQAIDNDHTEVAALLRDAGARAATFPRPEEGTYPPKMKPDHFETCAKNENDEVECAITFETLTRDNAIMLPSASGNKQCFERSAIQEQLKGQRMHPMTRETIGREWINTWYPRGLDEVYDVPTGGKRKSKRKHRKKEKRTKTTRRQRGRGNMMAAARDGTRNVPSMLSLYMASYQGNLEVVRALLDAGEDVNKSNDGGESPLLLASYKGHLEVVEALLAAKADVNKSDKDGHTPLHGASHEGHLEVVKALLSAEADVNKADNIGVTPLLMASYERHLEMVRAFLAAGADVNKSDHRGYTALHWASMYGQTKMVRALLSAGADVNARDDQGITPLHRASGNGHLRVVMVLLSRKADIYRIDNENKTALYWAAYYGHVVISNLLQDIDFAEDPHRIEPHSSDLPVMTPEVFETCPKNDNDEVQCALTGESLPRENAIMIPSASGNNQCFERSAILEMDRRDLVNLLTREGLSMKWLVDTWYTYGIGRNNVYRVSPRGQVFPVRLSHPDRGPIRPESVLADITCYPDKYRR</sequence>
<dbReference type="SUPFAM" id="SSF48403">
    <property type="entry name" value="Ankyrin repeat"/>
    <property type="match status" value="2"/>
</dbReference>
<dbReference type="PANTHER" id="PTHR24173:SF74">
    <property type="entry name" value="ANKYRIN REPEAT DOMAIN-CONTAINING PROTEIN 16"/>
    <property type="match status" value="1"/>
</dbReference>
<dbReference type="Gene3D" id="1.25.40.20">
    <property type="entry name" value="Ankyrin repeat-containing domain"/>
    <property type="match status" value="7"/>
</dbReference>
<evidence type="ECO:0000256" key="2">
    <source>
        <dbReference type="ARBA" id="ARBA00023043"/>
    </source>
</evidence>
<dbReference type="Pfam" id="PF00023">
    <property type="entry name" value="Ank"/>
    <property type="match status" value="2"/>
</dbReference>
<evidence type="ECO:0000256" key="1">
    <source>
        <dbReference type="ARBA" id="ARBA00022737"/>
    </source>
</evidence>
<name>A0A6C0FI49_9ZZZZ</name>
<dbReference type="AlphaFoldDB" id="A0A6C0FI49"/>
<dbReference type="PROSITE" id="PS50297">
    <property type="entry name" value="ANK_REP_REGION"/>
    <property type="match status" value="12"/>
</dbReference>
<dbReference type="SMART" id="SM00248">
    <property type="entry name" value="ANK"/>
    <property type="match status" value="17"/>
</dbReference>
<feature type="compositionally biased region" description="Polar residues" evidence="3">
    <location>
        <begin position="165"/>
        <end position="175"/>
    </location>
</feature>
<accession>A0A6C0FI49</accession>
<dbReference type="InterPro" id="IPR036770">
    <property type="entry name" value="Ankyrin_rpt-contain_sf"/>
</dbReference>
<dbReference type="InterPro" id="IPR002110">
    <property type="entry name" value="Ankyrin_rpt"/>
</dbReference>
<dbReference type="PANTHER" id="PTHR24173">
    <property type="entry name" value="ANKYRIN REPEAT CONTAINING"/>
    <property type="match status" value="1"/>
</dbReference>
<evidence type="ECO:0000256" key="3">
    <source>
        <dbReference type="SAM" id="MobiDB-lite"/>
    </source>
</evidence>
<proteinExistence type="predicted"/>
<feature type="compositionally biased region" description="Basic residues" evidence="3">
    <location>
        <begin position="178"/>
        <end position="206"/>
    </location>
</feature>
<dbReference type="Pfam" id="PF12796">
    <property type="entry name" value="Ank_2"/>
    <property type="match status" value="4"/>
</dbReference>
<keyword evidence="2" id="KW-0040">ANK repeat</keyword>
<dbReference type="Pfam" id="PF13637">
    <property type="entry name" value="Ank_4"/>
    <property type="match status" value="1"/>
</dbReference>
<feature type="compositionally biased region" description="Basic residues" evidence="3">
    <location>
        <begin position="859"/>
        <end position="882"/>
    </location>
</feature>
<protein>
    <submittedName>
        <fullName evidence="4">Uncharacterized protein</fullName>
    </submittedName>
</protein>
<evidence type="ECO:0000313" key="4">
    <source>
        <dbReference type="EMBL" id="QHT38515.1"/>
    </source>
</evidence>
<dbReference type="PROSITE" id="PS50088">
    <property type="entry name" value="ANK_REPEAT"/>
    <property type="match status" value="13"/>
</dbReference>
<feature type="region of interest" description="Disordered" evidence="3">
    <location>
        <begin position="160"/>
        <end position="223"/>
    </location>
</feature>
<keyword evidence="1" id="KW-0677">Repeat</keyword>
<dbReference type="EMBL" id="MN738832">
    <property type="protein sequence ID" value="QHT38515.1"/>
    <property type="molecule type" value="Genomic_DNA"/>
</dbReference>
<dbReference type="PRINTS" id="PR01415">
    <property type="entry name" value="ANKYRIN"/>
</dbReference>
<reference evidence="4" key="1">
    <citation type="journal article" date="2020" name="Nature">
        <title>Giant virus diversity and host interactions through global metagenomics.</title>
        <authorList>
            <person name="Schulz F."/>
            <person name="Roux S."/>
            <person name="Paez-Espino D."/>
            <person name="Jungbluth S."/>
            <person name="Walsh D.A."/>
            <person name="Denef V.J."/>
            <person name="McMahon K.D."/>
            <person name="Konstantinidis K.T."/>
            <person name="Eloe-Fadrosh E.A."/>
            <person name="Kyrpides N.C."/>
            <person name="Woyke T."/>
        </authorList>
    </citation>
    <scope>NUCLEOTIDE SEQUENCE</scope>
    <source>
        <strain evidence="4">GVMAG-S-ERX556106-38</strain>
    </source>
</reference>